<organism evidence="1 2">
    <name type="scientific">Capnocytophaga canis</name>
    <dbReference type="NCBI Taxonomy" id="1848903"/>
    <lineage>
        <taxon>Bacteria</taxon>
        <taxon>Pseudomonadati</taxon>
        <taxon>Bacteroidota</taxon>
        <taxon>Flavobacteriia</taxon>
        <taxon>Flavobacteriales</taxon>
        <taxon>Flavobacteriaceae</taxon>
        <taxon>Capnocytophaga</taxon>
    </lineage>
</organism>
<dbReference type="Proteomes" id="UP000038200">
    <property type="component" value="Unassembled WGS sequence"/>
</dbReference>
<proteinExistence type="predicted"/>
<dbReference type="RefSeq" id="WP_042010082.1">
    <property type="nucleotide sequence ID" value="NZ_CDOL01000281.1"/>
</dbReference>
<name>A0A0B7IRE4_9FLAO</name>
<reference evidence="1 2" key="1">
    <citation type="submission" date="2015-01" db="EMBL/GenBank/DDBJ databases">
        <authorList>
            <person name="Xiang T."/>
            <person name="Song Y."/>
            <person name="Huang L."/>
            <person name="Wang B."/>
            <person name="Wu P."/>
        </authorList>
    </citation>
    <scope>NUCLEOTIDE SEQUENCE [LARGE SCALE GENOMIC DNA]</scope>
    <source>
        <strain evidence="1 2">CcD93</strain>
    </source>
</reference>
<evidence type="ECO:0000313" key="2">
    <source>
        <dbReference type="Proteomes" id="UP000038200"/>
    </source>
</evidence>
<sequence>MKYSTIAITRESHQKIKKLSEKYDIPMIDLMTKMIDFFDENKSLVNADFFQKSEENSDEKLNNKLLAGVEKSLKKEVNRLISFIKVQDRFLKIMKKDILYKLSDFETDEYNPLFQEYEYLISILKELLKYKEIENDIQIHSNIELLLGKETLRFYQESEQKVLAKRIYID</sequence>
<dbReference type="EMBL" id="CDOL01000281">
    <property type="protein sequence ID" value="CEN54405.1"/>
    <property type="molecule type" value="Genomic_DNA"/>
</dbReference>
<dbReference type="InterPro" id="IPR048012">
    <property type="entry name" value="BfmA-like_N"/>
</dbReference>
<evidence type="ECO:0000313" key="1">
    <source>
        <dbReference type="EMBL" id="CEN54405.1"/>
    </source>
</evidence>
<gene>
    <name evidence="1" type="ORF">CCAND93_880002</name>
</gene>
<accession>A0A0B7IRE4</accession>
<dbReference type="NCBIfam" id="NF041200">
    <property type="entry name" value="mob_BfmA_Nterm"/>
    <property type="match status" value="1"/>
</dbReference>
<protein>
    <submittedName>
        <fullName evidence="1">Uncharacterized protein</fullName>
    </submittedName>
</protein>
<dbReference type="AlphaFoldDB" id="A0A0B7IRE4"/>